<evidence type="ECO:0000259" key="1">
    <source>
        <dbReference type="Pfam" id="PF05292"/>
    </source>
</evidence>
<dbReference type="GO" id="GO:0006633">
    <property type="term" value="P:fatty acid biosynthetic process"/>
    <property type="evidence" value="ECO:0007669"/>
    <property type="project" value="InterPro"/>
</dbReference>
<dbReference type="EMBL" id="MLJW01000136">
    <property type="protein sequence ID" value="OIQ97194.1"/>
    <property type="molecule type" value="Genomic_DNA"/>
</dbReference>
<gene>
    <name evidence="3" type="ORF">GALL_207460</name>
</gene>
<evidence type="ECO:0000259" key="2">
    <source>
        <dbReference type="Pfam" id="PF17408"/>
    </source>
</evidence>
<proteinExistence type="predicted"/>
<dbReference type="InterPro" id="IPR007956">
    <property type="entry name" value="Malonyl_CoA_deC_C"/>
</dbReference>
<sequence>MEEIRLSAPPPSLPPAGFFDRLKPLRGLWRDIAATLGAAPKSIAPDLPPADAGLLRAQMQDCLRERGGEVSARARAAALGRSYLSLNAQGRQRFLRMLADEFGPAPEAVDAAMDKVRAAAGPAERLAAEQALRLALESPRLRLLTQFNALPEGVKFLVDLRAELLPQTRGDAALAALDADLKDLLAAWFDVGFLELQRITWRSPALVLEKIMAYEAVHAIEGWRDLKNRLDSDRRLYAFFHPRMPDEPLIFVEVALVRGMADDVRALLDENAPVGDPAQADTAIFYSINNAHKGLVGISFGNFLIKKVVDSLSHEFPNLKTFATLSPIPGFRAWLDARLAEGEEQVLTAAEQKLLKNGGGLKAALDGPWHEDEDLAERLRPALQRLCVRYLTEKRGSAPGRALDPVAHFHLSNGARLERLNWMGDASAKGLAQSAGMMINYLYKLSDIEANHESYRGDGRIVLSSAVKALGKG</sequence>
<feature type="domain" description="Malonyl-CoA decarboxylase C-terminal" evidence="1">
    <location>
        <begin position="192"/>
        <end position="444"/>
    </location>
</feature>
<protein>
    <submittedName>
        <fullName evidence="3">Malonyl-CoA decarboxylase (MCD)</fullName>
    </submittedName>
</protein>
<dbReference type="AlphaFoldDB" id="A0A1J5RNQ4"/>
<dbReference type="PANTHER" id="PTHR28641">
    <property type="match status" value="1"/>
</dbReference>
<dbReference type="Pfam" id="PF05292">
    <property type="entry name" value="MCD"/>
    <property type="match status" value="1"/>
</dbReference>
<organism evidence="3">
    <name type="scientific">mine drainage metagenome</name>
    <dbReference type="NCBI Taxonomy" id="410659"/>
    <lineage>
        <taxon>unclassified sequences</taxon>
        <taxon>metagenomes</taxon>
        <taxon>ecological metagenomes</taxon>
    </lineage>
</organism>
<dbReference type="GO" id="GO:0050080">
    <property type="term" value="F:malonyl-CoA decarboxylase activity"/>
    <property type="evidence" value="ECO:0007669"/>
    <property type="project" value="InterPro"/>
</dbReference>
<reference evidence="3" key="1">
    <citation type="submission" date="2016-10" db="EMBL/GenBank/DDBJ databases">
        <title>Sequence of Gallionella enrichment culture.</title>
        <authorList>
            <person name="Poehlein A."/>
            <person name="Muehling M."/>
            <person name="Daniel R."/>
        </authorList>
    </citation>
    <scope>NUCLEOTIDE SEQUENCE</scope>
</reference>
<name>A0A1J5RNQ4_9ZZZZ</name>
<dbReference type="InterPro" id="IPR035372">
    <property type="entry name" value="MCD_N"/>
</dbReference>
<dbReference type="InterPro" id="IPR038351">
    <property type="entry name" value="MCD_N_sf"/>
</dbReference>
<comment type="caution">
    <text evidence="3">The sequence shown here is derived from an EMBL/GenBank/DDBJ whole genome shotgun (WGS) entry which is preliminary data.</text>
</comment>
<feature type="domain" description="Malonyl-CoA decarboxylase N-terminal" evidence="2">
    <location>
        <begin position="102"/>
        <end position="189"/>
    </location>
</feature>
<dbReference type="Gene3D" id="1.20.140.90">
    <property type="entry name" value="Malonyl-CoA decarboxylase, oligemerization domain"/>
    <property type="match status" value="1"/>
</dbReference>
<dbReference type="InterPro" id="IPR038917">
    <property type="entry name" value="Malonyl_CoA_deC"/>
</dbReference>
<evidence type="ECO:0000313" key="3">
    <source>
        <dbReference type="EMBL" id="OIQ97194.1"/>
    </source>
</evidence>
<dbReference type="PANTHER" id="PTHR28641:SF1">
    <property type="entry name" value="MALONYL-COA DECARBOXYLASE, MITOCHONDRIAL"/>
    <property type="match status" value="1"/>
</dbReference>
<accession>A0A1J5RNQ4</accession>
<dbReference type="Gene3D" id="3.40.630.150">
    <property type="entry name" value="Malonyl-CoA decarboxylase, catalytic domain"/>
    <property type="match status" value="1"/>
</dbReference>
<dbReference type="InterPro" id="IPR042303">
    <property type="entry name" value="Malonyl_CoA_deC_C_sf"/>
</dbReference>
<dbReference type="Pfam" id="PF17408">
    <property type="entry name" value="MCD_N"/>
    <property type="match status" value="1"/>
</dbReference>